<accession>A0A7X4WAP1</accession>
<name>A0A7X4WAP1_9GAMM</name>
<dbReference type="Pfam" id="PF07549">
    <property type="entry name" value="Sec_GG"/>
    <property type="match status" value="1"/>
</dbReference>
<dbReference type="InterPro" id="IPR022813">
    <property type="entry name" value="SecD/SecF_arch_bac"/>
</dbReference>
<comment type="function">
    <text evidence="9">Part of the Sec protein translocase complex. Interacts with the SecYEG preprotein conducting channel. SecDF uses the proton motive force (PMF) to complete protein translocation after the ATP-dependent function of SecA.</text>
</comment>
<dbReference type="EMBL" id="WXWW01000135">
    <property type="protein sequence ID" value="NAW65292.1"/>
    <property type="molecule type" value="Genomic_DNA"/>
</dbReference>
<keyword evidence="3 9" id="KW-1003">Cell membrane</keyword>
<protein>
    <recommendedName>
        <fullName evidence="9">Protein-export membrane protein SecF</fullName>
    </recommendedName>
</protein>
<keyword evidence="8 9" id="KW-0472">Membrane</keyword>
<evidence type="ECO:0000259" key="10">
    <source>
        <dbReference type="Pfam" id="PF02355"/>
    </source>
</evidence>
<evidence type="ECO:0000256" key="8">
    <source>
        <dbReference type="ARBA" id="ARBA00023136"/>
    </source>
</evidence>
<evidence type="ECO:0000256" key="3">
    <source>
        <dbReference type="ARBA" id="ARBA00022475"/>
    </source>
</evidence>
<dbReference type="GO" id="GO:0006605">
    <property type="term" value="P:protein targeting"/>
    <property type="evidence" value="ECO:0007669"/>
    <property type="project" value="UniProtKB-UniRule"/>
</dbReference>
<dbReference type="GO" id="GO:0015450">
    <property type="term" value="F:protein-transporting ATPase activity"/>
    <property type="evidence" value="ECO:0007669"/>
    <property type="project" value="InterPro"/>
</dbReference>
<feature type="transmembrane region" description="Helical" evidence="9">
    <location>
        <begin position="159"/>
        <end position="180"/>
    </location>
</feature>
<comment type="similarity">
    <text evidence="9">Belongs to the SecD/SecF family. SecF subfamily.</text>
</comment>
<feature type="transmembrane region" description="Helical" evidence="9">
    <location>
        <begin position="229"/>
        <end position="255"/>
    </location>
</feature>
<dbReference type="Gene3D" id="1.20.1640.10">
    <property type="entry name" value="Multidrug efflux transporter AcrB transmembrane domain"/>
    <property type="match status" value="1"/>
</dbReference>
<dbReference type="Proteomes" id="UP000465712">
    <property type="component" value="Unassembled WGS sequence"/>
</dbReference>
<dbReference type="NCBIfam" id="TIGR00916">
    <property type="entry name" value="2A0604s01"/>
    <property type="match status" value="1"/>
</dbReference>
<feature type="transmembrane region" description="Helical" evidence="9">
    <location>
        <begin position="186"/>
        <end position="208"/>
    </location>
</feature>
<dbReference type="PANTHER" id="PTHR30081">
    <property type="entry name" value="PROTEIN-EXPORT MEMBRANE PROTEIN SEC"/>
    <property type="match status" value="1"/>
</dbReference>
<sequence length="304" mass="32789">MMSYSTSRIRKIRYITSVVSVALMVISLAAFAIRGLNMGLDFTGGMVTEMRISPTVTSHQLLEVLKPALGDSTTVTTSGADGRWVIRYALPEQGAEAGLTVPDVEQLLHQVSDKVDIISNSMVGSQVGQDLVEQGGFALLVCVLCILGYLCFRFEWRLASGALLALIHDVVLVLGFFALTQMEFNLTVFAAVLAILGYSLNDSIIIADRIREMLVAKQQTPTPDINDQAVIATFSRTMVTSGTTLITVAALWLMGGTPLEGFATAMFIGIISGTWSSISIGTVLPEWLKLEPKHYLPAEVDSAP</sequence>
<proteinExistence type="inferred from homology"/>
<dbReference type="NCBIfam" id="TIGR00966">
    <property type="entry name" value="transloc_SecF"/>
    <property type="match status" value="1"/>
</dbReference>
<dbReference type="HAMAP" id="MF_01464_B">
    <property type="entry name" value="SecF_B"/>
    <property type="match status" value="1"/>
</dbReference>
<evidence type="ECO:0000313" key="11">
    <source>
        <dbReference type="EMBL" id="NAW65292.1"/>
    </source>
</evidence>
<dbReference type="GO" id="GO:0065002">
    <property type="term" value="P:intracellular protein transmembrane transport"/>
    <property type="evidence" value="ECO:0007669"/>
    <property type="project" value="UniProtKB-UniRule"/>
</dbReference>
<dbReference type="InterPro" id="IPR022645">
    <property type="entry name" value="SecD/SecF_bac"/>
</dbReference>
<comment type="caution">
    <text evidence="11">The sequence shown here is derived from an EMBL/GenBank/DDBJ whole genome shotgun (WGS) entry which is preliminary data.</text>
</comment>
<dbReference type="PANTHER" id="PTHR30081:SF8">
    <property type="entry name" value="PROTEIN TRANSLOCASE SUBUNIT SECF"/>
    <property type="match status" value="1"/>
</dbReference>
<dbReference type="InterPro" id="IPR055344">
    <property type="entry name" value="SecD_SecF_C_bact"/>
</dbReference>
<evidence type="ECO:0000313" key="12">
    <source>
        <dbReference type="Proteomes" id="UP000465712"/>
    </source>
</evidence>
<dbReference type="GO" id="GO:0005886">
    <property type="term" value="C:plasma membrane"/>
    <property type="evidence" value="ECO:0007669"/>
    <property type="project" value="UniProtKB-SubCell"/>
</dbReference>
<dbReference type="RefSeq" id="WP_161444286.1">
    <property type="nucleotide sequence ID" value="NZ_WXWU01000073.1"/>
</dbReference>
<feature type="transmembrane region" description="Helical" evidence="9">
    <location>
        <begin position="12"/>
        <end position="33"/>
    </location>
</feature>
<gene>
    <name evidence="9 11" type="primary">secF</name>
    <name evidence="11" type="ORF">CAG72_08690</name>
</gene>
<keyword evidence="4 9" id="KW-0812">Transmembrane</keyword>
<evidence type="ECO:0000256" key="2">
    <source>
        <dbReference type="ARBA" id="ARBA00022448"/>
    </source>
</evidence>
<dbReference type="InterPro" id="IPR048634">
    <property type="entry name" value="SecD_SecF_C"/>
</dbReference>
<evidence type="ECO:0000256" key="9">
    <source>
        <dbReference type="HAMAP-Rule" id="MF_01464"/>
    </source>
</evidence>
<keyword evidence="2 9" id="KW-0813">Transport</keyword>
<dbReference type="PRINTS" id="PR01755">
    <property type="entry name" value="SECFTRNLCASE"/>
</dbReference>
<evidence type="ECO:0000256" key="4">
    <source>
        <dbReference type="ARBA" id="ARBA00022692"/>
    </source>
</evidence>
<dbReference type="GO" id="GO:0043952">
    <property type="term" value="P:protein transport by the Sec complex"/>
    <property type="evidence" value="ECO:0007669"/>
    <property type="project" value="UniProtKB-UniRule"/>
</dbReference>
<evidence type="ECO:0000256" key="1">
    <source>
        <dbReference type="ARBA" id="ARBA00004651"/>
    </source>
</evidence>
<organism evidence="11 12">
    <name type="scientific">Photobacterium halotolerans</name>
    <dbReference type="NCBI Taxonomy" id="265726"/>
    <lineage>
        <taxon>Bacteria</taxon>
        <taxon>Pseudomonadati</taxon>
        <taxon>Pseudomonadota</taxon>
        <taxon>Gammaproteobacteria</taxon>
        <taxon>Vibrionales</taxon>
        <taxon>Vibrionaceae</taxon>
        <taxon>Photobacterium</taxon>
    </lineage>
</organism>
<evidence type="ECO:0000256" key="6">
    <source>
        <dbReference type="ARBA" id="ARBA00022989"/>
    </source>
</evidence>
<dbReference type="AlphaFoldDB" id="A0A7X4WAP1"/>
<keyword evidence="5 9" id="KW-0653">Protein transport</keyword>
<keyword evidence="6 9" id="KW-1133">Transmembrane helix</keyword>
<keyword evidence="7 9" id="KW-0811">Translocation</keyword>
<dbReference type="SUPFAM" id="SSF82866">
    <property type="entry name" value="Multidrug efflux transporter AcrB transmembrane domain"/>
    <property type="match status" value="1"/>
</dbReference>
<evidence type="ECO:0000256" key="5">
    <source>
        <dbReference type="ARBA" id="ARBA00022927"/>
    </source>
</evidence>
<comment type="subunit">
    <text evidence="9">Forms a complex with SecD. Part of the essential Sec protein translocation apparatus which comprises SecA, SecYEG and auxiliary proteins SecDF-YajC and YidC.</text>
</comment>
<dbReference type="InterPro" id="IPR005665">
    <property type="entry name" value="SecF_bac"/>
</dbReference>
<dbReference type="Pfam" id="PF02355">
    <property type="entry name" value="SecD_SecF_C"/>
    <property type="match status" value="1"/>
</dbReference>
<dbReference type="OrthoDB" id="9774769at2"/>
<feature type="domain" description="Protein export membrane protein SecD/SecF C-terminal" evidence="10">
    <location>
        <begin position="104"/>
        <end position="288"/>
    </location>
</feature>
<dbReference type="InterPro" id="IPR022646">
    <property type="entry name" value="SecD/SecF_CS"/>
</dbReference>
<evidence type="ECO:0000256" key="7">
    <source>
        <dbReference type="ARBA" id="ARBA00023010"/>
    </source>
</evidence>
<feature type="transmembrane region" description="Helical" evidence="9">
    <location>
        <begin position="135"/>
        <end position="152"/>
    </location>
</feature>
<feature type="transmembrane region" description="Helical" evidence="9">
    <location>
        <begin position="261"/>
        <end position="284"/>
    </location>
</feature>
<reference evidence="11 12" key="1">
    <citation type="submission" date="2017-05" db="EMBL/GenBank/DDBJ databases">
        <title>High clonality and local adaptation shapes Vibrionaceae linages within an endangered oasis.</title>
        <authorList>
            <person name="Vazquez-Rosas-Landa M."/>
        </authorList>
    </citation>
    <scope>NUCLEOTIDE SEQUENCE [LARGE SCALE GENOMIC DNA]</scope>
    <source>
        <strain evidence="11 12">P46_P4S1P180</strain>
    </source>
</reference>
<comment type="subcellular location">
    <subcellularLocation>
        <location evidence="1 9">Cell membrane</location>
        <topology evidence="1 9">Multi-pass membrane protein</topology>
    </subcellularLocation>
</comment>